<feature type="compositionally biased region" description="Pro residues" evidence="1">
    <location>
        <begin position="101"/>
        <end position="110"/>
    </location>
</feature>
<keyword evidence="3" id="KW-1185">Reference proteome</keyword>
<name>A0A8T0XAQ7_PANVG</name>
<feature type="region of interest" description="Disordered" evidence="1">
    <location>
        <begin position="292"/>
        <end position="333"/>
    </location>
</feature>
<feature type="compositionally biased region" description="Basic and acidic residues" evidence="1">
    <location>
        <begin position="113"/>
        <end position="123"/>
    </location>
</feature>
<dbReference type="Proteomes" id="UP000823388">
    <property type="component" value="Chromosome 1N"/>
</dbReference>
<accession>A0A8T0XAQ7</accession>
<feature type="compositionally biased region" description="Basic and acidic residues" evidence="1">
    <location>
        <begin position="50"/>
        <end position="71"/>
    </location>
</feature>
<proteinExistence type="predicted"/>
<sequence>MGLETRGERGACGLEIRRRGRGGGGRREVRGTDAEPSSSPAETVEAAELAARRGEPERGSGRRRPESREEEGAGPSAAPNQGRRREQGRPAPPLHHEPRLRPAPRPPWPPREGAGRREGDLARRGRRAAAPPPSTRSGGRSPHLPRLPPSSPVPAREAGGAPPPAWGESSGAAIPRRFPVLRLRSANTRQLLPSPPVRTANRVGSHRHRDVAAGCNSNPPPAAILSTIPGKSCAFQFQVETQKTREFFNVWSPNQPRRGECEFTLGGGVLDEPIGFVPRSSPTFTRARDAMMPAASEDPGAPPPLRRRVRRRASRRRTATAAKQPARKTTLRY</sequence>
<dbReference type="AlphaFoldDB" id="A0A8T0XAQ7"/>
<feature type="compositionally biased region" description="Basic and acidic residues" evidence="1">
    <location>
        <begin position="83"/>
        <end position="100"/>
    </location>
</feature>
<comment type="caution">
    <text evidence="2">The sequence shown here is derived from an EMBL/GenBank/DDBJ whole genome shotgun (WGS) entry which is preliminary data.</text>
</comment>
<organism evidence="2 3">
    <name type="scientific">Panicum virgatum</name>
    <name type="common">Blackwell switchgrass</name>
    <dbReference type="NCBI Taxonomy" id="38727"/>
    <lineage>
        <taxon>Eukaryota</taxon>
        <taxon>Viridiplantae</taxon>
        <taxon>Streptophyta</taxon>
        <taxon>Embryophyta</taxon>
        <taxon>Tracheophyta</taxon>
        <taxon>Spermatophyta</taxon>
        <taxon>Magnoliopsida</taxon>
        <taxon>Liliopsida</taxon>
        <taxon>Poales</taxon>
        <taxon>Poaceae</taxon>
        <taxon>PACMAD clade</taxon>
        <taxon>Panicoideae</taxon>
        <taxon>Panicodae</taxon>
        <taxon>Paniceae</taxon>
        <taxon>Panicinae</taxon>
        <taxon>Panicum</taxon>
        <taxon>Panicum sect. Hiantes</taxon>
    </lineage>
</organism>
<dbReference type="EMBL" id="CM029038">
    <property type="protein sequence ID" value="KAG2654403.1"/>
    <property type="molecule type" value="Genomic_DNA"/>
</dbReference>
<feature type="compositionally biased region" description="Basic residues" evidence="1">
    <location>
        <begin position="305"/>
        <end position="318"/>
    </location>
</feature>
<gene>
    <name evidence="2" type="ORF">PVAP13_1NG527357</name>
</gene>
<evidence type="ECO:0000256" key="1">
    <source>
        <dbReference type="SAM" id="MobiDB-lite"/>
    </source>
</evidence>
<evidence type="ECO:0000313" key="2">
    <source>
        <dbReference type="EMBL" id="KAG2654403.1"/>
    </source>
</evidence>
<feature type="compositionally biased region" description="Low complexity" evidence="1">
    <location>
        <begin position="135"/>
        <end position="144"/>
    </location>
</feature>
<protein>
    <submittedName>
        <fullName evidence="2">Uncharacterized protein</fullName>
    </submittedName>
</protein>
<feature type="region of interest" description="Disordered" evidence="1">
    <location>
        <begin position="1"/>
        <end position="171"/>
    </location>
</feature>
<reference evidence="2" key="1">
    <citation type="submission" date="2020-05" db="EMBL/GenBank/DDBJ databases">
        <title>WGS assembly of Panicum virgatum.</title>
        <authorList>
            <person name="Lovell J.T."/>
            <person name="Jenkins J."/>
            <person name="Shu S."/>
            <person name="Juenger T.E."/>
            <person name="Schmutz J."/>
        </authorList>
    </citation>
    <scope>NUCLEOTIDE SEQUENCE</scope>
    <source>
        <strain evidence="2">AP13</strain>
    </source>
</reference>
<feature type="compositionally biased region" description="Low complexity" evidence="1">
    <location>
        <begin position="153"/>
        <end position="171"/>
    </location>
</feature>
<evidence type="ECO:0000313" key="3">
    <source>
        <dbReference type="Proteomes" id="UP000823388"/>
    </source>
</evidence>